<dbReference type="PANTHER" id="PTHR33399:SF6">
    <property type="entry name" value="PSBQ-LIKE PROTEIN 3, CHLOROPLASTIC"/>
    <property type="match status" value="1"/>
</dbReference>
<evidence type="ECO:0000256" key="7">
    <source>
        <dbReference type="ARBA" id="ARBA00035649"/>
    </source>
</evidence>
<dbReference type="GO" id="GO:0019898">
    <property type="term" value="C:extrinsic component of membrane"/>
    <property type="evidence" value="ECO:0007669"/>
    <property type="project" value="InterPro"/>
</dbReference>
<keyword evidence="6" id="KW-0472">Membrane</keyword>
<evidence type="ECO:0000256" key="4">
    <source>
        <dbReference type="ARBA" id="ARBA00022946"/>
    </source>
</evidence>
<gene>
    <name evidence="8" type="primary">PQL3</name>
</gene>
<evidence type="ECO:0000256" key="3">
    <source>
        <dbReference type="ARBA" id="ARBA00022640"/>
    </source>
</evidence>
<dbReference type="PANTHER" id="PTHR33399">
    <property type="entry name" value="OXYGEN-EVOLVING ENHANCER PROTEIN 3-1, CHLOROPLASTIC"/>
    <property type="match status" value="1"/>
</dbReference>
<dbReference type="EMBL" id="KM584060">
    <property type="protein sequence ID" value="AKG62160.1"/>
    <property type="molecule type" value="mRNA"/>
</dbReference>
<evidence type="ECO:0000256" key="1">
    <source>
        <dbReference type="ARBA" id="ARBA00004334"/>
    </source>
</evidence>
<protein>
    <submittedName>
        <fullName evidence="8">PQL-like protein</fullName>
    </submittedName>
</protein>
<dbReference type="FunFam" id="1.20.120.290:FF:000004">
    <property type="entry name" value="Oxygen-evolving enhancer protein 3"/>
    <property type="match status" value="1"/>
</dbReference>
<dbReference type="GO" id="GO:0009767">
    <property type="term" value="P:photosynthetic electron transport chain"/>
    <property type="evidence" value="ECO:0007669"/>
    <property type="project" value="TreeGrafter"/>
</dbReference>
<keyword evidence="3" id="KW-0934">Plastid</keyword>
<evidence type="ECO:0000256" key="2">
    <source>
        <dbReference type="ARBA" id="ARBA00022528"/>
    </source>
</evidence>
<dbReference type="Gene3D" id="1.20.120.290">
    <property type="entry name" value="Oxygen-evolving enhancer protein 3 (PsbQ), four-helix up-down bundle"/>
    <property type="match status" value="1"/>
</dbReference>
<dbReference type="InterPro" id="IPR054099">
    <property type="entry name" value="PSII_PsbQ_pln"/>
</dbReference>
<organism evidence="8">
    <name type="scientific">Cypripedium formosanum</name>
    <dbReference type="NCBI Taxonomy" id="53042"/>
    <lineage>
        <taxon>Eukaryota</taxon>
        <taxon>Viridiplantae</taxon>
        <taxon>Streptophyta</taxon>
        <taxon>Embryophyta</taxon>
        <taxon>Tracheophyta</taxon>
        <taxon>Spermatophyta</taxon>
        <taxon>Magnoliopsida</taxon>
        <taxon>Liliopsida</taxon>
        <taxon>Asparagales</taxon>
        <taxon>Orchidaceae</taxon>
        <taxon>Cypripedioideae</taxon>
        <taxon>Cypripedium</taxon>
    </lineage>
</organism>
<keyword evidence="2" id="KW-0150">Chloroplast</keyword>
<dbReference type="GO" id="GO:0009654">
    <property type="term" value="C:photosystem II oxygen evolving complex"/>
    <property type="evidence" value="ECO:0007669"/>
    <property type="project" value="InterPro"/>
</dbReference>
<keyword evidence="4" id="KW-0809">Transit peptide</keyword>
<dbReference type="InterPro" id="IPR008797">
    <property type="entry name" value="PSII_PsbQ"/>
</dbReference>
<dbReference type="GO" id="GO:0009535">
    <property type="term" value="C:chloroplast thylakoid membrane"/>
    <property type="evidence" value="ECO:0007669"/>
    <property type="project" value="UniProtKB-SubCell"/>
</dbReference>
<keyword evidence="5" id="KW-0793">Thylakoid</keyword>
<name>A0A0F7GYI7_9ASPA</name>
<sequence>MATQLHPTRPSLGISCHLRSCSTSHKLQGHFTRRIAAAAALASVFLAKEGFSNTKTAFSFNFSLTVPDQTIEEAEAGIHYHAQELLNIKSLIDLQTWKEVQIALRVSASHLKQDLYTIIQAKPGSQRLQLRKLYSILFNSVTDLDYAARSKDAVLVKECYNNIVSTINEVFTKIQ</sequence>
<dbReference type="AlphaFoldDB" id="A0A0F7GYI7"/>
<comment type="subcellular location">
    <subcellularLocation>
        <location evidence="1">Plastid</location>
        <location evidence="1">Chloroplast thylakoid membrane</location>
    </subcellularLocation>
</comment>
<dbReference type="Pfam" id="PF05757">
    <property type="entry name" value="PsbQ"/>
    <property type="match status" value="1"/>
</dbReference>
<evidence type="ECO:0000256" key="5">
    <source>
        <dbReference type="ARBA" id="ARBA00023078"/>
    </source>
</evidence>
<accession>A0A0F7GYI7</accession>
<evidence type="ECO:0000313" key="8">
    <source>
        <dbReference type="EMBL" id="AKG62160.1"/>
    </source>
</evidence>
<evidence type="ECO:0000256" key="6">
    <source>
        <dbReference type="ARBA" id="ARBA00023136"/>
    </source>
</evidence>
<dbReference type="GO" id="GO:0005509">
    <property type="term" value="F:calcium ion binding"/>
    <property type="evidence" value="ECO:0007669"/>
    <property type="project" value="InterPro"/>
</dbReference>
<dbReference type="SUPFAM" id="SSF101112">
    <property type="entry name" value="Oxygen-evolving enhancer protein 3"/>
    <property type="match status" value="1"/>
</dbReference>
<comment type="similarity">
    <text evidence="7">Belongs to the PsbQ family.</text>
</comment>
<proteinExistence type="evidence at transcript level"/>
<dbReference type="InterPro" id="IPR023222">
    <property type="entry name" value="PsbQ-like_dom_sf"/>
</dbReference>
<reference evidence="8" key="1">
    <citation type="journal article" date="2015" name="BMC Plant Biol.">
        <title>NDH expression marks major transitions in plant evolution and reveals coordinate intracellular gene loss.</title>
        <authorList>
            <person name="Ruhlman T.A."/>
            <person name="Chang W.J."/>
            <person name="Chen J.J."/>
            <person name="Huang Y.T."/>
            <person name="Chan M.T."/>
            <person name="Zhang J."/>
            <person name="Liao D.C."/>
            <person name="Blazier J.C."/>
            <person name="Jin X."/>
            <person name="Shih M.C."/>
            <person name="Jansen R.K."/>
            <person name="Lin C.S."/>
        </authorList>
    </citation>
    <scope>NUCLEOTIDE SEQUENCE</scope>
</reference>